<comment type="caution">
    <text evidence="1">The sequence shown here is derived from an EMBL/GenBank/DDBJ whole genome shotgun (WGS) entry which is preliminary data.</text>
</comment>
<dbReference type="Proteomes" id="UP000284243">
    <property type="component" value="Unassembled WGS sequence"/>
</dbReference>
<accession>A0A412TY53</accession>
<reference evidence="1 2" key="1">
    <citation type="submission" date="2018-08" db="EMBL/GenBank/DDBJ databases">
        <title>A genome reference for cultivated species of the human gut microbiota.</title>
        <authorList>
            <person name="Zou Y."/>
            <person name="Xue W."/>
            <person name="Luo G."/>
        </authorList>
    </citation>
    <scope>NUCLEOTIDE SEQUENCE [LARGE SCALE GENOMIC DNA]</scope>
    <source>
        <strain evidence="1 2">AF16-14</strain>
    </source>
</reference>
<evidence type="ECO:0000313" key="2">
    <source>
        <dbReference type="Proteomes" id="UP000284243"/>
    </source>
</evidence>
<dbReference type="AlphaFoldDB" id="A0A412TY53"/>
<gene>
    <name evidence="1" type="ORF">DWW57_00005</name>
</gene>
<organism evidence="1 2">
    <name type="scientific">Odoribacter splanchnicus</name>
    <dbReference type="NCBI Taxonomy" id="28118"/>
    <lineage>
        <taxon>Bacteria</taxon>
        <taxon>Pseudomonadati</taxon>
        <taxon>Bacteroidota</taxon>
        <taxon>Bacteroidia</taxon>
        <taxon>Bacteroidales</taxon>
        <taxon>Odoribacteraceae</taxon>
        <taxon>Odoribacter</taxon>
    </lineage>
</organism>
<evidence type="ECO:0000313" key="1">
    <source>
        <dbReference type="EMBL" id="RGU58825.1"/>
    </source>
</evidence>
<protein>
    <submittedName>
        <fullName evidence="1">Uncharacterized protein</fullName>
    </submittedName>
</protein>
<sequence length="88" mass="9977">MAGIFFLSIPIPGFVPSDRFAWNGPLRLSFTDRRNSSLRKKLYVTFPSDPTGRPFGKPNRTLVPAPMVFRHKTLHLPSALQGKEGKFY</sequence>
<proteinExistence type="predicted"/>
<dbReference type="EMBL" id="QRYC01000001">
    <property type="protein sequence ID" value="RGU58825.1"/>
    <property type="molecule type" value="Genomic_DNA"/>
</dbReference>
<name>A0A412TY53_9BACT</name>